<comment type="subcellular location">
    <subcellularLocation>
        <location evidence="2">Golgi apparatus membrane</location>
        <topology evidence="2">Single-pass type II membrane protein</topology>
    </subcellularLocation>
</comment>
<proteinExistence type="inferred from homology"/>
<evidence type="ECO:0000256" key="21">
    <source>
        <dbReference type="ARBA" id="ARBA00032915"/>
    </source>
</evidence>
<keyword evidence="14 26" id="KW-0472">Membrane</keyword>
<keyword evidence="8" id="KW-0808">Transferase</keyword>
<keyword evidence="15 25" id="KW-1015">Disulfide bond</keyword>
<dbReference type="PANTHER" id="PTHR12871">
    <property type="entry name" value="BETA-1,2-N-ACETYLGLUCOSAMINYLTRANSFERASE II"/>
    <property type="match status" value="1"/>
</dbReference>
<dbReference type="AlphaFoldDB" id="A0A1B6DM33"/>
<feature type="binding site" evidence="23">
    <location>
        <position position="140"/>
    </location>
    <ligand>
        <name>substrate</name>
    </ligand>
</feature>
<dbReference type="GO" id="GO:0009312">
    <property type="term" value="P:oligosaccharide biosynthetic process"/>
    <property type="evidence" value="ECO:0007669"/>
    <property type="project" value="InterPro"/>
</dbReference>
<evidence type="ECO:0000256" key="14">
    <source>
        <dbReference type="ARBA" id="ARBA00023136"/>
    </source>
</evidence>
<evidence type="ECO:0000256" key="6">
    <source>
        <dbReference type="ARBA" id="ARBA00014817"/>
    </source>
</evidence>
<evidence type="ECO:0000256" key="5">
    <source>
        <dbReference type="ARBA" id="ARBA00012613"/>
    </source>
</evidence>
<feature type="transmembrane region" description="Helical" evidence="26">
    <location>
        <begin position="25"/>
        <end position="42"/>
    </location>
</feature>
<evidence type="ECO:0000256" key="19">
    <source>
        <dbReference type="ARBA" id="ARBA00031203"/>
    </source>
</evidence>
<feature type="binding site" evidence="23">
    <location>
        <begin position="215"/>
        <end position="219"/>
    </location>
    <ligand>
        <name>substrate</name>
    </ligand>
</feature>
<dbReference type="UniPathway" id="UPA00378"/>
<evidence type="ECO:0000256" key="10">
    <source>
        <dbReference type="ARBA" id="ARBA00022723"/>
    </source>
</evidence>
<evidence type="ECO:0000256" key="16">
    <source>
        <dbReference type="ARBA" id="ARBA00023180"/>
    </source>
</evidence>
<evidence type="ECO:0000256" key="17">
    <source>
        <dbReference type="ARBA" id="ARBA00023211"/>
    </source>
</evidence>
<dbReference type="EC" id="2.4.1.143" evidence="5"/>
<accession>A0A1B6DM33</accession>
<feature type="non-terminal residue" evidence="27">
    <location>
        <position position="412"/>
    </location>
</feature>
<dbReference type="SUPFAM" id="SSF53448">
    <property type="entry name" value="Nucleotide-diphospho-sugar transferases"/>
    <property type="match status" value="1"/>
</dbReference>
<evidence type="ECO:0000256" key="24">
    <source>
        <dbReference type="PIRSR" id="PIRSR607754-2"/>
    </source>
</evidence>
<sequence>MIEFIPRMKNNVCVFFTFKIIKNRAIYLLVFIVFIIFFCIKGKPISYQKTLMYKTYRTSCQKKEDTGSVNQLTNYDIKQKILQINSKETVYNSEKFGPLLNDSVIILIQVHKRFDNLCQLIKSLEVVENINSTLLVFSHDYYDEDIINLELKITFTKFMIIYFPYSIQSNPDKFPGVTPGDCEWNMSVYKAKRKKCNMYQHPDSFGHYRQGQIAQVKHHWWWKTVRVFDGLQYTKNHNGLFLFLEEDLFVTRDLLHVLKLMNEKAKVVCSDCDILFLGSYRENYAFIDWIPDQVKIHNFNSLGFAIGRSFWDQLKECASVFCTFDDYNWDWSLRYVMQKCFKKQTKVLAASGARVFHTGQCGLHHTMKTDCSVEKPMQVINNFLEKVQNKLFPKELEFVSGDYVTPLVTRAW</sequence>
<feature type="binding site" evidence="23">
    <location>
        <begin position="109"/>
        <end position="113"/>
    </location>
    <ligand>
        <name>substrate</name>
    </ligand>
</feature>
<feature type="disulfide bond" evidence="25">
    <location>
        <begin position="182"/>
        <end position="196"/>
    </location>
</feature>
<keyword evidence="13" id="KW-0333">Golgi apparatus</keyword>
<feature type="disulfide bond" evidence="25">
    <location>
        <begin position="269"/>
        <end position="272"/>
    </location>
</feature>
<keyword evidence="11" id="KW-0735">Signal-anchor</keyword>
<evidence type="ECO:0000256" key="18">
    <source>
        <dbReference type="ARBA" id="ARBA00029663"/>
    </source>
</evidence>
<evidence type="ECO:0000256" key="23">
    <source>
        <dbReference type="PIRSR" id="PIRSR607754-1"/>
    </source>
</evidence>
<evidence type="ECO:0000256" key="12">
    <source>
        <dbReference type="ARBA" id="ARBA00022989"/>
    </source>
</evidence>
<comment type="similarity">
    <text evidence="4">Belongs to the glycosyltransferase 16 (GT16) protein family.</text>
</comment>
<dbReference type="GO" id="GO:0008455">
    <property type="term" value="F:alpha-1,6-mannosylglycoprotein 2-beta-N-acetylglucosaminyltransferase activity"/>
    <property type="evidence" value="ECO:0007669"/>
    <property type="project" value="UniProtKB-EC"/>
</dbReference>
<dbReference type="Pfam" id="PF05060">
    <property type="entry name" value="MGAT2"/>
    <property type="match status" value="1"/>
</dbReference>
<keyword evidence="16" id="KW-0325">Glycoprotein</keyword>
<dbReference type="Gene3D" id="3.90.550.10">
    <property type="entry name" value="Spore Coat Polysaccharide Biosynthesis Protein SpsA, Chain A"/>
    <property type="match status" value="1"/>
</dbReference>
<evidence type="ECO:0000256" key="13">
    <source>
        <dbReference type="ARBA" id="ARBA00023034"/>
    </source>
</evidence>
<dbReference type="GO" id="GO:0046872">
    <property type="term" value="F:metal ion binding"/>
    <property type="evidence" value="ECO:0007669"/>
    <property type="project" value="UniProtKB-KW"/>
</dbReference>
<keyword evidence="7" id="KW-0328">Glycosyltransferase</keyword>
<dbReference type="InterPro" id="IPR007754">
    <property type="entry name" value="GlcNAc_II"/>
</dbReference>
<keyword evidence="10 24" id="KW-0479">Metal-binding</keyword>
<evidence type="ECO:0000256" key="8">
    <source>
        <dbReference type="ARBA" id="ARBA00022679"/>
    </source>
</evidence>
<organism evidence="27">
    <name type="scientific">Clastoptera arizonana</name>
    <name type="common">Arizona spittle bug</name>
    <dbReference type="NCBI Taxonomy" id="38151"/>
    <lineage>
        <taxon>Eukaryota</taxon>
        <taxon>Metazoa</taxon>
        <taxon>Ecdysozoa</taxon>
        <taxon>Arthropoda</taxon>
        <taxon>Hexapoda</taxon>
        <taxon>Insecta</taxon>
        <taxon>Pterygota</taxon>
        <taxon>Neoptera</taxon>
        <taxon>Paraneoptera</taxon>
        <taxon>Hemiptera</taxon>
        <taxon>Auchenorrhyncha</taxon>
        <taxon>Cercopoidea</taxon>
        <taxon>Clastopteridae</taxon>
        <taxon>Clastoptera</taxon>
    </lineage>
</organism>
<comment type="pathway">
    <text evidence="3">Protein modification; protein glycosylation.</text>
</comment>
<evidence type="ECO:0000256" key="22">
    <source>
        <dbReference type="ARBA" id="ARBA00093257"/>
    </source>
</evidence>
<dbReference type="GO" id="GO:0000139">
    <property type="term" value="C:Golgi membrane"/>
    <property type="evidence" value="ECO:0007669"/>
    <property type="project" value="UniProtKB-SubCell"/>
</dbReference>
<evidence type="ECO:0000256" key="3">
    <source>
        <dbReference type="ARBA" id="ARBA00004922"/>
    </source>
</evidence>
<evidence type="ECO:0000256" key="1">
    <source>
        <dbReference type="ARBA" id="ARBA00001936"/>
    </source>
</evidence>
<evidence type="ECO:0000256" key="11">
    <source>
        <dbReference type="ARBA" id="ARBA00022968"/>
    </source>
</evidence>
<feature type="binding site" evidence="24">
    <location>
        <position position="247"/>
    </location>
    <ligand>
        <name>Mn(2+)</name>
        <dbReference type="ChEBI" id="CHEBI:29035"/>
    </ligand>
</feature>
<evidence type="ECO:0000256" key="2">
    <source>
        <dbReference type="ARBA" id="ARBA00004323"/>
    </source>
</evidence>
<feature type="disulfide bond" evidence="25">
    <location>
        <begin position="317"/>
        <end position="340"/>
    </location>
</feature>
<evidence type="ECO:0000256" key="26">
    <source>
        <dbReference type="SAM" id="Phobius"/>
    </source>
</evidence>
<evidence type="ECO:0000256" key="25">
    <source>
        <dbReference type="PIRSR" id="PIRSR607754-3"/>
    </source>
</evidence>
<dbReference type="GO" id="GO:0006487">
    <property type="term" value="P:protein N-linked glycosylation"/>
    <property type="evidence" value="ECO:0007669"/>
    <property type="project" value="TreeGrafter"/>
</dbReference>
<reference evidence="27" key="1">
    <citation type="submission" date="2015-12" db="EMBL/GenBank/DDBJ databases">
        <title>De novo transcriptome assembly of four potential Pierce s Disease insect vectors from Arizona vineyards.</title>
        <authorList>
            <person name="Tassone E.E."/>
        </authorList>
    </citation>
    <scope>NUCLEOTIDE SEQUENCE</scope>
</reference>
<evidence type="ECO:0000256" key="4">
    <source>
        <dbReference type="ARBA" id="ARBA00011011"/>
    </source>
</evidence>
<protein>
    <recommendedName>
        <fullName evidence="6">Alpha-1,6-mannosyl-glycoprotein 2-beta-N-acetylglucosaminyltransferase</fullName>
        <ecNumber evidence="5">2.4.1.143</ecNumber>
    </recommendedName>
    <alternativeName>
        <fullName evidence="21">Beta-1,2-N-acetylglucosaminyltransferase II</fullName>
    </alternativeName>
    <alternativeName>
        <fullName evidence="20">GlcNAc-T II</fullName>
    </alternativeName>
    <alternativeName>
        <fullName evidence="19">Mannoside acetylglucosaminyltransferase 2</fullName>
    </alternativeName>
    <alternativeName>
        <fullName evidence="18">N-glycosyl-oligosaccharide-glycoprotein N-acetylglucosaminyltransferase II</fullName>
    </alternativeName>
</protein>
<evidence type="ECO:0000256" key="20">
    <source>
        <dbReference type="ARBA" id="ARBA00032552"/>
    </source>
</evidence>
<dbReference type="EMBL" id="GEDC01010618">
    <property type="protein sequence ID" value="JAS26680.1"/>
    <property type="molecule type" value="Transcribed_RNA"/>
</dbReference>
<keyword evidence="9 26" id="KW-0812">Transmembrane</keyword>
<evidence type="ECO:0000256" key="15">
    <source>
        <dbReference type="ARBA" id="ARBA00023157"/>
    </source>
</evidence>
<gene>
    <name evidence="27" type="ORF">g.9895</name>
</gene>
<dbReference type="GO" id="GO:0005795">
    <property type="term" value="C:Golgi stack"/>
    <property type="evidence" value="ECO:0007669"/>
    <property type="project" value="InterPro"/>
</dbReference>
<comment type="catalytic activity">
    <reaction evidence="22">
        <text>an N(4)-{beta-D-GlcNAc-(1-&gt;2)-alpha-D-Man-(1-&gt;3)-[alpha-D-Man-(1-&gt;6)]-beta-D-Man-(1-&gt;4)-beta-D-GlcNAc-(1-&gt;4)-beta-D-GlcNAc}-L-asparaginyl-[protein] + UDP-N-acetyl-alpha-D-glucosamine = N(4)-{beta-D-GlcNAc-(1-&gt;2)-alpha-D-Man-(1-&gt;3)-[beta-D-GlcNAc-(1-&gt;2)-alpha-D-Man-(1-&gt;6)]-beta-D-Man-(1-&gt;4)-beta-D-GlcNAc-(1-&gt;4)-beta-D-GlcNAc}-L-asparaginyl-[protein] + UDP + H(+)</text>
        <dbReference type="Rhea" id="RHEA:12941"/>
        <dbReference type="Rhea" id="RHEA-COMP:13526"/>
        <dbReference type="Rhea" id="RHEA-COMP:14369"/>
        <dbReference type="ChEBI" id="CHEBI:15378"/>
        <dbReference type="ChEBI" id="CHEBI:57705"/>
        <dbReference type="ChEBI" id="CHEBI:58223"/>
        <dbReference type="ChEBI" id="CHEBI:60615"/>
        <dbReference type="ChEBI" id="CHEBI:60651"/>
        <dbReference type="EC" id="2.4.1.143"/>
    </reaction>
</comment>
<evidence type="ECO:0000256" key="9">
    <source>
        <dbReference type="ARBA" id="ARBA00022692"/>
    </source>
</evidence>
<feature type="binding site" evidence="24">
    <location>
        <position position="357"/>
    </location>
    <ligand>
        <name>Mn(2+)</name>
        <dbReference type="ChEBI" id="CHEBI:29035"/>
    </ligand>
</feature>
<evidence type="ECO:0000313" key="27">
    <source>
        <dbReference type="EMBL" id="JAS26680.1"/>
    </source>
</evidence>
<dbReference type="PANTHER" id="PTHR12871:SF0">
    <property type="entry name" value="ALPHA-1,6-MANNOSYL-GLYCOPROTEIN 2-BETA-N-ACETYLGLUCOSAMINYLTRANSFERASE"/>
    <property type="match status" value="1"/>
</dbReference>
<name>A0A1B6DM33_9HEMI</name>
<evidence type="ECO:0000256" key="7">
    <source>
        <dbReference type="ARBA" id="ARBA00022676"/>
    </source>
</evidence>
<keyword evidence="12 26" id="KW-1133">Transmembrane helix</keyword>
<comment type="cofactor">
    <cofactor evidence="1 24">
        <name>Mn(2+)</name>
        <dbReference type="ChEBI" id="CHEBI:29035"/>
    </cofactor>
</comment>
<dbReference type="InterPro" id="IPR029044">
    <property type="entry name" value="Nucleotide-diphossugar_trans"/>
</dbReference>
<keyword evidence="17 24" id="KW-0464">Manganese</keyword>